<dbReference type="InterPro" id="IPR050298">
    <property type="entry name" value="Gram-neg_bact_OMP"/>
</dbReference>
<dbReference type="InterPro" id="IPR023614">
    <property type="entry name" value="Porin_dom_sf"/>
</dbReference>
<dbReference type="PANTHER" id="PTHR34501:SF9">
    <property type="entry name" value="MAJOR OUTER MEMBRANE PROTEIN P.IA"/>
    <property type="match status" value="1"/>
</dbReference>
<dbReference type="RefSeq" id="WP_074264553.1">
    <property type="nucleotide sequence ID" value="NZ_FSRM01000001.1"/>
</dbReference>
<evidence type="ECO:0000256" key="7">
    <source>
        <dbReference type="ARBA" id="ARBA00023065"/>
    </source>
</evidence>
<dbReference type="Gene3D" id="2.40.160.10">
    <property type="entry name" value="Porin"/>
    <property type="match status" value="1"/>
</dbReference>
<dbReference type="SUPFAM" id="SSF56935">
    <property type="entry name" value="Porins"/>
    <property type="match status" value="1"/>
</dbReference>
<organism evidence="13 14">
    <name type="scientific">Paraburkholderia phenazinium</name>
    <dbReference type="NCBI Taxonomy" id="60549"/>
    <lineage>
        <taxon>Bacteria</taxon>
        <taxon>Pseudomonadati</taxon>
        <taxon>Pseudomonadota</taxon>
        <taxon>Betaproteobacteria</taxon>
        <taxon>Burkholderiales</taxon>
        <taxon>Burkholderiaceae</taxon>
        <taxon>Paraburkholderia</taxon>
    </lineage>
</organism>
<reference evidence="13 14" key="1">
    <citation type="submission" date="2016-11" db="EMBL/GenBank/DDBJ databases">
        <authorList>
            <person name="Jaros S."/>
            <person name="Januszkiewicz K."/>
            <person name="Wedrychowicz H."/>
        </authorList>
    </citation>
    <scope>NUCLEOTIDE SEQUENCE [LARGE SCALE GENOMIC DNA]</scope>
    <source>
        <strain evidence="13 14">GAS86</strain>
    </source>
</reference>
<keyword evidence="10" id="KW-0998">Cell outer membrane</keyword>
<dbReference type="InterPro" id="IPR033900">
    <property type="entry name" value="Gram_neg_porin_domain"/>
</dbReference>
<gene>
    <name evidence="13" type="ORF">SAMN05444168_2540</name>
</gene>
<evidence type="ECO:0000256" key="11">
    <source>
        <dbReference type="SAM" id="SignalP"/>
    </source>
</evidence>
<dbReference type="OrthoDB" id="8982743at2"/>
<protein>
    <submittedName>
        <fullName evidence="13">Outer membrane protein (Porin)</fullName>
    </submittedName>
</protein>
<evidence type="ECO:0000313" key="14">
    <source>
        <dbReference type="Proteomes" id="UP000184693"/>
    </source>
</evidence>
<comment type="subcellular location">
    <subcellularLocation>
        <location evidence="1">Cell outer membrane</location>
        <topology evidence="1">Multi-pass membrane protein</topology>
    </subcellularLocation>
</comment>
<keyword evidence="8" id="KW-0626">Porin</keyword>
<dbReference type="GO" id="GO:0046930">
    <property type="term" value="C:pore complex"/>
    <property type="evidence" value="ECO:0007669"/>
    <property type="project" value="UniProtKB-KW"/>
</dbReference>
<dbReference type="Pfam" id="PF13609">
    <property type="entry name" value="Porin_4"/>
    <property type="match status" value="1"/>
</dbReference>
<keyword evidence="7" id="KW-0406">Ion transport</keyword>
<evidence type="ECO:0000256" key="9">
    <source>
        <dbReference type="ARBA" id="ARBA00023136"/>
    </source>
</evidence>
<keyword evidence="4" id="KW-1134">Transmembrane beta strand</keyword>
<dbReference type="AlphaFoldDB" id="A0A1N6GN62"/>
<dbReference type="EMBL" id="FSRM01000001">
    <property type="protein sequence ID" value="SIO08958.1"/>
    <property type="molecule type" value="Genomic_DNA"/>
</dbReference>
<evidence type="ECO:0000256" key="6">
    <source>
        <dbReference type="ARBA" id="ARBA00022729"/>
    </source>
</evidence>
<evidence type="ECO:0000256" key="10">
    <source>
        <dbReference type="ARBA" id="ARBA00023237"/>
    </source>
</evidence>
<dbReference type="GO" id="GO:0006811">
    <property type="term" value="P:monoatomic ion transport"/>
    <property type="evidence" value="ECO:0007669"/>
    <property type="project" value="UniProtKB-KW"/>
</dbReference>
<evidence type="ECO:0000256" key="2">
    <source>
        <dbReference type="ARBA" id="ARBA00011233"/>
    </source>
</evidence>
<feature type="signal peptide" evidence="11">
    <location>
        <begin position="1"/>
        <end position="20"/>
    </location>
</feature>
<evidence type="ECO:0000256" key="3">
    <source>
        <dbReference type="ARBA" id="ARBA00022448"/>
    </source>
</evidence>
<dbReference type="CDD" id="cd00342">
    <property type="entry name" value="gram_neg_porins"/>
    <property type="match status" value="1"/>
</dbReference>
<keyword evidence="9" id="KW-0472">Membrane</keyword>
<dbReference type="GO" id="GO:0015288">
    <property type="term" value="F:porin activity"/>
    <property type="evidence" value="ECO:0007669"/>
    <property type="project" value="UniProtKB-KW"/>
</dbReference>
<keyword evidence="5" id="KW-0812">Transmembrane</keyword>
<evidence type="ECO:0000256" key="4">
    <source>
        <dbReference type="ARBA" id="ARBA00022452"/>
    </source>
</evidence>
<name>A0A1N6GN62_9BURK</name>
<dbReference type="PANTHER" id="PTHR34501">
    <property type="entry name" value="PROTEIN YDDL-RELATED"/>
    <property type="match status" value="1"/>
</dbReference>
<accession>A0A1N6GN62</accession>
<keyword evidence="3" id="KW-0813">Transport</keyword>
<sequence length="361" mass="37970">MKKLLFGALCATCGASAVHAQSSVTLYGLMDVGITSVSNQGGSRDISLATGMLSPNLFGITGVDDLGGGLKAIFKLEGQFEMGTGALDGTEFGRQSWVGLESVSWGALTAGNQYDYMFTSLSKNRLGPELPLVSMNNLRQGPFAALGKPLVPTGDFDFDRTAGAQRLNNSLRYQSASIDGLTVGGMYEFGGVAGSLGNSSAYSFGADFIKGTYSIDAAYTMVKYAAINNGNSGIRNFGFGGRIAVLDGWADVLYTNTLNTFTGAQINVFEVGGTYPLTTFASIGVSYDYMKGNQVLDGNKANQFNLTLDYGLSKSTDVYLSAVYQRASGDPATAQAWIIGTGAASSDGNQTLVRVGMRHLF</sequence>
<dbReference type="GO" id="GO:0009279">
    <property type="term" value="C:cell outer membrane"/>
    <property type="evidence" value="ECO:0007669"/>
    <property type="project" value="UniProtKB-SubCell"/>
</dbReference>
<dbReference type="Proteomes" id="UP000184693">
    <property type="component" value="Unassembled WGS sequence"/>
</dbReference>
<keyword evidence="6 11" id="KW-0732">Signal</keyword>
<comment type="subunit">
    <text evidence="2">Homotrimer.</text>
</comment>
<evidence type="ECO:0000256" key="1">
    <source>
        <dbReference type="ARBA" id="ARBA00004571"/>
    </source>
</evidence>
<proteinExistence type="predicted"/>
<evidence type="ECO:0000256" key="8">
    <source>
        <dbReference type="ARBA" id="ARBA00023114"/>
    </source>
</evidence>
<evidence type="ECO:0000259" key="12">
    <source>
        <dbReference type="Pfam" id="PF13609"/>
    </source>
</evidence>
<evidence type="ECO:0000313" key="13">
    <source>
        <dbReference type="EMBL" id="SIO08958.1"/>
    </source>
</evidence>
<feature type="chain" id="PRO_5012161587" evidence="11">
    <location>
        <begin position="21"/>
        <end position="361"/>
    </location>
</feature>
<feature type="domain" description="Porin" evidence="12">
    <location>
        <begin position="8"/>
        <end position="329"/>
    </location>
</feature>
<evidence type="ECO:0000256" key="5">
    <source>
        <dbReference type="ARBA" id="ARBA00022692"/>
    </source>
</evidence>